<keyword evidence="2" id="KW-1185">Reference proteome</keyword>
<dbReference type="EMBL" id="JADIKF010000040">
    <property type="protein sequence ID" value="MBM7131543.1"/>
    <property type="molecule type" value="Genomic_DNA"/>
</dbReference>
<organism evidence="1 2">
    <name type="scientific">Dyella mobilis</name>
    <dbReference type="NCBI Taxonomy" id="1849582"/>
    <lineage>
        <taxon>Bacteria</taxon>
        <taxon>Pseudomonadati</taxon>
        <taxon>Pseudomonadota</taxon>
        <taxon>Gammaproteobacteria</taxon>
        <taxon>Lysobacterales</taxon>
        <taxon>Rhodanobacteraceae</taxon>
        <taxon>Dyella</taxon>
    </lineage>
</organism>
<proteinExistence type="predicted"/>
<evidence type="ECO:0000313" key="1">
    <source>
        <dbReference type="EMBL" id="MBM7131543.1"/>
    </source>
</evidence>
<comment type="caution">
    <text evidence="1">The sequence shown here is derived from an EMBL/GenBank/DDBJ whole genome shotgun (WGS) entry which is preliminary data.</text>
</comment>
<evidence type="ECO:0000313" key="2">
    <source>
        <dbReference type="Proteomes" id="UP001430193"/>
    </source>
</evidence>
<sequence length="393" mass="39808">MTITTVAPTIDANGITAPAYSDILEYLQSIYQGIYGSDVYLGPDSQDGQFLGALAQAFSDVNAIALSIYTSFSPNTAAGAALSSNVKINGLQRESATYSTAPVACVGVANTVITNGVATDVNGNRWDLPASVTIPSAGTVTVTATCEVLGAILAPAGTINGIATPTLGWQTVSNTSDATPGTPVEDDAELRYRQSISTSNPSLSVLDGIVGAVAAIDGVIRYQPYENDTGSTNSYGIPAYNTSIVVQGGDPVAIATAIAAKGYPGMPTYGTTSETITDVYGNQKTINFFFATDVAITCAISLKALTGYSSTVGQNIQNAVSAYVNQTALGGGESASVEWDGAVAAAKSVANANTFRIISLTLSGPSGAGAPDVPIAFNDAATCTPSAVTLTVS</sequence>
<protein>
    <submittedName>
        <fullName evidence="1">Baseplate J/gp47 family protein</fullName>
    </submittedName>
</protein>
<name>A0ABS2KMC3_9GAMM</name>
<gene>
    <name evidence="1" type="ORF">ISS99_18635</name>
</gene>
<reference evidence="1" key="1">
    <citation type="submission" date="2020-10" db="EMBL/GenBank/DDBJ databases">
        <title>Phylogeny of dyella-like bacteria.</title>
        <authorList>
            <person name="Fu J."/>
        </authorList>
    </citation>
    <scope>NUCLEOTIDE SEQUENCE</scope>
    <source>
        <strain evidence="1">DHON07</strain>
    </source>
</reference>
<accession>A0ABS2KMC3</accession>
<dbReference type="Proteomes" id="UP001430193">
    <property type="component" value="Unassembled WGS sequence"/>
</dbReference>
<dbReference type="RefSeq" id="WP_204633103.1">
    <property type="nucleotide sequence ID" value="NZ_BSOC01000001.1"/>
</dbReference>